<dbReference type="InterPro" id="IPR032861">
    <property type="entry name" value="TAXi_N"/>
</dbReference>
<evidence type="ECO:0000256" key="5">
    <source>
        <dbReference type="ARBA" id="ARBA00022729"/>
    </source>
</evidence>
<dbReference type="SUPFAM" id="SSF50630">
    <property type="entry name" value="Acid proteases"/>
    <property type="match status" value="1"/>
</dbReference>
<dbReference type="Pfam" id="PF14543">
    <property type="entry name" value="TAXi_N"/>
    <property type="match status" value="1"/>
</dbReference>
<accession>A0ABN9S7S6</accession>
<feature type="domain" description="Peptidase A1" evidence="9">
    <location>
        <begin position="58"/>
        <end position="291"/>
    </location>
</feature>
<keyword evidence="5" id="KW-0732">Signal</keyword>
<dbReference type="InterPro" id="IPR001461">
    <property type="entry name" value="Aspartic_peptidase_A1"/>
</dbReference>
<evidence type="ECO:0000256" key="4">
    <source>
        <dbReference type="ARBA" id="ARBA00022692"/>
    </source>
</evidence>
<evidence type="ECO:0000313" key="10">
    <source>
        <dbReference type="EMBL" id="CAK0827263.1"/>
    </source>
</evidence>
<evidence type="ECO:0000313" key="11">
    <source>
        <dbReference type="Proteomes" id="UP001189429"/>
    </source>
</evidence>
<dbReference type="PANTHER" id="PTHR13683">
    <property type="entry name" value="ASPARTYL PROTEASES"/>
    <property type="match status" value="1"/>
</dbReference>
<evidence type="ECO:0000256" key="6">
    <source>
        <dbReference type="ARBA" id="ARBA00022801"/>
    </source>
</evidence>
<keyword evidence="4" id="KW-0812">Transmembrane</keyword>
<evidence type="ECO:0000256" key="7">
    <source>
        <dbReference type="ARBA" id="ARBA00022989"/>
    </source>
</evidence>
<proteinExistence type="inferred from homology"/>
<evidence type="ECO:0000256" key="8">
    <source>
        <dbReference type="ARBA" id="ARBA00023136"/>
    </source>
</evidence>
<dbReference type="Proteomes" id="UP001189429">
    <property type="component" value="Unassembled WGS sequence"/>
</dbReference>
<evidence type="ECO:0000256" key="1">
    <source>
        <dbReference type="ARBA" id="ARBA00004370"/>
    </source>
</evidence>
<keyword evidence="11" id="KW-1185">Reference proteome</keyword>
<keyword evidence="7" id="KW-1133">Transmembrane helix</keyword>
<keyword evidence="3" id="KW-0645">Protease</keyword>
<evidence type="ECO:0000256" key="2">
    <source>
        <dbReference type="ARBA" id="ARBA00007447"/>
    </source>
</evidence>
<reference evidence="10" key="1">
    <citation type="submission" date="2023-10" db="EMBL/GenBank/DDBJ databases">
        <authorList>
            <person name="Chen Y."/>
            <person name="Shah S."/>
            <person name="Dougan E. K."/>
            <person name="Thang M."/>
            <person name="Chan C."/>
        </authorList>
    </citation>
    <scope>NUCLEOTIDE SEQUENCE [LARGE SCALE GENOMIC DNA]</scope>
</reference>
<dbReference type="PANTHER" id="PTHR13683:SF375">
    <property type="entry name" value="PEPTIDASE A1 DOMAIN-CONTAINING PROTEIN"/>
    <property type="match status" value="1"/>
</dbReference>
<dbReference type="EMBL" id="CAUYUJ010009613">
    <property type="protein sequence ID" value="CAK0827263.1"/>
    <property type="molecule type" value="Genomic_DNA"/>
</dbReference>
<comment type="subcellular location">
    <subcellularLocation>
        <location evidence="1">Membrane</location>
    </subcellularLocation>
</comment>
<feature type="non-terminal residue" evidence="10">
    <location>
        <position position="1"/>
    </location>
</feature>
<comment type="caution">
    <text evidence="10">The sequence shown here is derived from an EMBL/GenBank/DDBJ whole genome shotgun (WGS) entry which is preliminary data.</text>
</comment>
<dbReference type="InterPro" id="IPR033121">
    <property type="entry name" value="PEPTIDASE_A1"/>
</dbReference>
<comment type="similarity">
    <text evidence="2">Belongs to the peptidase A1 family.</text>
</comment>
<dbReference type="Gene3D" id="2.40.70.10">
    <property type="entry name" value="Acid Proteases"/>
    <property type="match status" value="1"/>
</dbReference>
<organism evidence="10 11">
    <name type="scientific">Prorocentrum cordatum</name>
    <dbReference type="NCBI Taxonomy" id="2364126"/>
    <lineage>
        <taxon>Eukaryota</taxon>
        <taxon>Sar</taxon>
        <taxon>Alveolata</taxon>
        <taxon>Dinophyceae</taxon>
        <taxon>Prorocentrales</taxon>
        <taxon>Prorocentraceae</taxon>
        <taxon>Prorocentrum</taxon>
    </lineage>
</organism>
<dbReference type="PROSITE" id="PS51767">
    <property type="entry name" value="PEPTIDASE_A1"/>
    <property type="match status" value="1"/>
</dbReference>
<protein>
    <recommendedName>
        <fullName evidence="9">Peptidase A1 domain-containing protein</fullName>
    </recommendedName>
</protein>
<feature type="non-terminal residue" evidence="10">
    <location>
        <position position="291"/>
    </location>
</feature>
<keyword evidence="6" id="KW-0378">Hydrolase</keyword>
<evidence type="ECO:0000259" key="9">
    <source>
        <dbReference type="PROSITE" id="PS51767"/>
    </source>
</evidence>
<gene>
    <name evidence="10" type="ORF">PCOR1329_LOCUS26851</name>
</gene>
<sequence length="291" mass="31854">AQLAVRWPPSPSLRPRRRPRCWFSGSVRTVPSRPRRTTRRARSSLRTYTATWLSMGIIQLRCRVGTPANQRTSVIVDTGSRLVGFPCTGCEHCGSHIDKAFDFSRSSSASWVGCESDTSCSTGCVEGHCAYSETYSEGSSVSGYFFEDDIELGDLEQKNPAVKVRLGCHMKENRLFYSQRANGIMGLAPGGLGDTGSPTILTQLFADKQHVKTSIFSMCLSEWGGRLTVGGYNGTSHRKGGEIQWVRLRPAHYHFVFPVGLTVGPVKDPEGEAVAWGQRNLGVTIVDSGTT</sequence>
<evidence type="ECO:0000256" key="3">
    <source>
        <dbReference type="ARBA" id="ARBA00022670"/>
    </source>
</evidence>
<keyword evidence="8" id="KW-0472">Membrane</keyword>
<name>A0ABN9S7S6_9DINO</name>
<dbReference type="InterPro" id="IPR021109">
    <property type="entry name" value="Peptidase_aspartic_dom_sf"/>
</dbReference>